<gene>
    <name evidence="1" type="ORF">Aple_003100</name>
</gene>
<dbReference type="AlphaFoldDB" id="A0A5M3X6U5"/>
<name>A0A5M3X6U5_9ACTN</name>
<sequence length="79" mass="9131">MIADYLAAETAPIRVFHDVGELESSNTHSRWLDHVLTGKGYDTLYREFAGGHDYAWWRGIFADALLWCFPLRSRDRSQA</sequence>
<evidence type="ECO:0000313" key="1">
    <source>
        <dbReference type="EMBL" id="GES17415.1"/>
    </source>
</evidence>
<comment type="caution">
    <text evidence="1">The sequence shown here is derived from an EMBL/GenBank/DDBJ whole genome shotgun (WGS) entry which is preliminary data.</text>
</comment>
<evidence type="ECO:0000313" key="2">
    <source>
        <dbReference type="Proteomes" id="UP000377595"/>
    </source>
</evidence>
<dbReference type="InterPro" id="IPR029058">
    <property type="entry name" value="AB_hydrolase_fold"/>
</dbReference>
<dbReference type="Gene3D" id="3.40.50.1820">
    <property type="entry name" value="alpha/beta hydrolase"/>
    <property type="match status" value="1"/>
</dbReference>
<dbReference type="SUPFAM" id="SSF53474">
    <property type="entry name" value="alpha/beta-Hydrolases"/>
    <property type="match status" value="1"/>
</dbReference>
<proteinExistence type="predicted"/>
<protein>
    <recommendedName>
        <fullName evidence="3">Enterochelin esterase N-terminal domain-containing protein</fullName>
    </recommendedName>
</protein>
<evidence type="ECO:0008006" key="3">
    <source>
        <dbReference type="Google" id="ProtNLM"/>
    </source>
</evidence>
<dbReference type="Proteomes" id="UP000377595">
    <property type="component" value="Unassembled WGS sequence"/>
</dbReference>
<reference evidence="1 2" key="1">
    <citation type="submission" date="2019-10" db="EMBL/GenBank/DDBJ databases">
        <title>Whole genome shotgun sequence of Acrocarpospora pleiomorpha NBRC 16267.</title>
        <authorList>
            <person name="Ichikawa N."/>
            <person name="Kimura A."/>
            <person name="Kitahashi Y."/>
            <person name="Komaki H."/>
            <person name="Oguchi A."/>
        </authorList>
    </citation>
    <scope>NUCLEOTIDE SEQUENCE [LARGE SCALE GENOMIC DNA]</scope>
    <source>
        <strain evidence="1 2">NBRC 16267</strain>
    </source>
</reference>
<dbReference type="EMBL" id="BLAF01000004">
    <property type="protein sequence ID" value="GES17415.1"/>
    <property type="molecule type" value="Genomic_DNA"/>
</dbReference>
<accession>A0A5M3X6U5</accession>
<keyword evidence="2" id="KW-1185">Reference proteome</keyword>
<organism evidence="1 2">
    <name type="scientific">Acrocarpospora pleiomorpha</name>
    <dbReference type="NCBI Taxonomy" id="90975"/>
    <lineage>
        <taxon>Bacteria</taxon>
        <taxon>Bacillati</taxon>
        <taxon>Actinomycetota</taxon>
        <taxon>Actinomycetes</taxon>
        <taxon>Streptosporangiales</taxon>
        <taxon>Streptosporangiaceae</taxon>
        <taxon>Acrocarpospora</taxon>
    </lineage>
</organism>